<accession>A0A8H9GNC0</accession>
<feature type="region of interest" description="Disordered" evidence="1">
    <location>
        <begin position="1"/>
        <end position="60"/>
    </location>
</feature>
<proteinExistence type="predicted"/>
<dbReference type="AlphaFoldDB" id="A0A8H9GNC0"/>
<reference evidence="2" key="2">
    <citation type="submission" date="2020-09" db="EMBL/GenBank/DDBJ databases">
        <authorList>
            <person name="Sun Q."/>
            <person name="Ohkuma M."/>
        </authorList>
    </citation>
    <scope>NUCLEOTIDE SEQUENCE</scope>
    <source>
        <strain evidence="2">JCM 3051</strain>
    </source>
</reference>
<dbReference type="EMBL" id="BMPT01000022">
    <property type="protein sequence ID" value="GGM41355.1"/>
    <property type="molecule type" value="Genomic_DNA"/>
</dbReference>
<protein>
    <submittedName>
        <fullName evidence="2">Uncharacterized protein</fullName>
    </submittedName>
</protein>
<reference evidence="2" key="1">
    <citation type="journal article" date="2014" name="Int. J. Syst. Evol. Microbiol.">
        <title>Complete genome sequence of Corynebacterium casei LMG S-19264T (=DSM 44701T), isolated from a smear-ripened cheese.</title>
        <authorList>
            <consortium name="US DOE Joint Genome Institute (JGI-PGF)"/>
            <person name="Walter F."/>
            <person name="Albersmeier A."/>
            <person name="Kalinowski J."/>
            <person name="Ruckert C."/>
        </authorList>
    </citation>
    <scope>NUCLEOTIDE SEQUENCE</scope>
    <source>
        <strain evidence="2">JCM 3051</strain>
    </source>
</reference>
<evidence type="ECO:0000313" key="2">
    <source>
        <dbReference type="EMBL" id="GGM41355.1"/>
    </source>
</evidence>
<keyword evidence="3" id="KW-1185">Reference proteome</keyword>
<name>A0A8H9GNC0_9MICO</name>
<organism evidence="2 3">
    <name type="scientific">Promicromonospora citrea</name>
    <dbReference type="NCBI Taxonomy" id="43677"/>
    <lineage>
        <taxon>Bacteria</taxon>
        <taxon>Bacillati</taxon>
        <taxon>Actinomycetota</taxon>
        <taxon>Actinomycetes</taxon>
        <taxon>Micrococcales</taxon>
        <taxon>Promicromonosporaceae</taxon>
        <taxon>Promicromonospora</taxon>
    </lineage>
</organism>
<dbReference type="Proteomes" id="UP000655589">
    <property type="component" value="Unassembled WGS sequence"/>
</dbReference>
<dbReference type="RefSeq" id="WP_171103000.1">
    <property type="nucleotide sequence ID" value="NZ_BMPT01000022.1"/>
</dbReference>
<evidence type="ECO:0000256" key="1">
    <source>
        <dbReference type="SAM" id="MobiDB-lite"/>
    </source>
</evidence>
<evidence type="ECO:0000313" key="3">
    <source>
        <dbReference type="Proteomes" id="UP000655589"/>
    </source>
</evidence>
<comment type="caution">
    <text evidence="2">The sequence shown here is derived from an EMBL/GenBank/DDBJ whole genome shotgun (WGS) entry which is preliminary data.</text>
</comment>
<gene>
    <name evidence="2" type="ORF">GCM10010102_41110</name>
</gene>
<sequence>MGDSGVGPHEVERDVSSARGAADSAVDEETSRAQWDDDGGFEPEPLGSAESPGAEPAARGGLFLRGVLDSALPHELGTDDEPERYLVTAVFSRRVSAEERALIEAPAAQAMLAERGYPGVSLKVADRRLEIAGTNLATLAGGLAAEIARVLREAEQQVLADRERRDDERLRWSQAEAARAARVKAEADRVRFE</sequence>